<dbReference type="KEGG" id="aell:AELL_2451"/>
<organism evidence="2 4">
    <name type="scientific">Arcobacter ellisii</name>
    <dbReference type="NCBI Taxonomy" id="913109"/>
    <lineage>
        <taxon>Bacteria</taxon>
        <taxon>Pseudomonadati</taxon>
        <taxon>Campylobacterota</taxon>
        <taxon>Epsilonproteobacteria</taxon>
        <taxon>Campylobacterales</taxon>
        <taxon>Arcobacteraceae</taxon>
        <taxon>Arcobacter</taxon>
    </lineage>
</organism>
<reference evidence="2 4" key="1">
    <citation type="submission" date="2017-09" db="EMBL/GenBank/DDBJ databases">
        <title>Genomics of the genus Arcobacter.</title>
        <authorList>
            <person name="Perez-Cataluna A."/>
            <person name="Figueras M.J."/>
            <person name="Salas-Masso N."/>
        </authorList>
    </citation>
    <scope>NUCLEOTIDE SEQUENCE [LARGE SCALE GENOMIC DNA]</scope>
    <source>
        <strain evidence="2 4">CECT 7837</strain>
    </source>
</reference>
<dbReference type="EMBL" id="NXIG01000016">
    <property type="protein sequence ID" value="RXI28933.1"/>
    <property type="molecule type" value="Genomic_DNA"/>
</dbReference>
<name>A0A347UB40_9BACT</name>
<gene>
    <name evidence="1" type="ORF">AELL_2451</name>
    <name evidence="2" type="ORF">CP962_12690</name>
</gene>
<evidence type="ECO:0000313" key="4">
    <source>
        <dbReference type="Proteomes" id="UP000290588"/>
    </source>
</evidence>
<dbReference type="Proteomes" id="UP000262582">
    <property type="component" value="Chromosome"/>
</dbReference>
<dbReference type="OrthoDB" id="7029502at2"/>
<dbReference type="Proteomes" id="UP000290588">
    <property type="component" value="Unassembled WGS sequence"/>
</dbReference>
<protein>
    <submittedName>
        <fullName evidence="2">Uncharacterized protein</fullName>
    </submittedName>
</protein>
<evidence type="ECO:0000313" key="2">
    <source>
        <dbReference type="EMBL" id="RXI28933.1"/>
    </source>
</evidence>
<evidence type="ECO:0000313" key="3">
    <source>
        <dbReference type="Proteomes" id="UP000262582"/>
    </source>
</evidence>
<keyword evidence="3" id="KW-1185">Reference proteome</keyword>
<dbReference type="AlphaFoldDB" id="A0A347UB40"/>
<dbReference type="EMBL" id="CP032097">
    <property type="protein sequence ID" value="AXX96068.1"/>
    <property type="molecule type" value="Genomic_DNA"/>
</dbReference>
<evidence type="ECO:0000313" key="1">
    <source>
        <dbReference type="EMBL" id="AXX96068.1"/>
    </source>
</evidence>
<dbReference type="RefSeq" id="WP_118918215.1">
    <property type="nucleotide sequence ID" value="NZ_CP032097.1"/>
</dbReference>
<accession>A0A347UB40</accession>
<sequence>MKVILRRTIYCHSQERGLISNCVFKEYNWKISPVIGAIVDDTAWHRNDITKIEEIIIHAEDGDAYYVNLNPLCVDSESSVNKYVEIAKSHYWKKEC</sequence>
<reference evidence="1 3" key="2">
    <citation type="submission" date="2018-08" db="EMBL/GenBank/DDBJ databases">
        <title>Complete genome of the Arcobacter ellisii type strain LMG 26155.</title>
        <authorList>
            <person name="Miller W.G."/>
            <person name="Yee E."/>
            <person name="Bono J.L."/>
        </authorList>
    </citation>
    <scope>NUCLEOTIDE SEQUENCE [LARGE SCALE GENOMIC DNA]</scope>
    <source>
        <strain evidence="1 3">LMG 26155</strain>
    </source>
</reference>
<proteinExistence type="predicted"/>